<dbReference type="SUPFAM" id="SSF56219">
    <property type="entry name" value="DNase I-like"/>
    <property type="match status" value="1"/>
</dbReference>
<gene>
    <name evidence="3" type="primary">LOC108864844</name>
</gene>
<proteinExistence type="predicted"/>
<organism evidence="2 3">
    <name type="scientific">Galendromus occidentalis</name>
    <name type="common">western predatory mite</name>
    <dbReference type="NCBI Taxonomy" id="34638"/>
    <lineage>
        <taxon>Eukaryota</taxon>
        <taxon>Metazoa</taxon>
        <taxon>Ecdysozoa</taxon>
        <taxon>Arthropoda</taxon>
        <taxon>Chelicerata</taxon>
        <taxon>Arachnida</taxon>
        <taxon>Acari</taxon>
        <taxon>Parasitiformes</taxon>
        <taxon>Mesostigmata</taxon>
        <taxon>Gamasina</taxon>
        <taxon>Phytoseioidea</taxon>
        <taxon>Phytoseiidae</taxon>
        <taxon>Typhlodrominae</taxon>
        <taxon>Galendromus</taxon>
    </lineage>
</organism>
<dbReference type="GO" id="GO:0003824">
    <property type="term" value="F:catalytic activity"/>
    <property type="evidence" value="ECO:0007669"/>
    <property type="project" value="InterPro"/>
</dbReference>
<dbReference type="InterPro" id="IPR036691">
    <property type="entry name" value="Endo/exonu/phosph_ase_sf"/>
</dbReference>
<name>A0AAJ7PAK6_9ACAR</name>
<dbReference type="Pfam" id="PF14529">
    <property type="entry name" value="Exo_endo_phos_2"/>
    <property type="match status" value="1"/>
</dbReference>
<keyword evidence="2" id="KW-1185">Reference proteome</keyword>
<evidence type="ECO:0000313" key="3">
    <source>
        <dbReference type="RefSeq" id="XP_018496651.1"/>
    </source>
</evidence>
<protein>
    <submittedName>
        <fullName evidence="3">Uncharacterized protein LOC108864844</fullName>
    </submittedName>
</protein>
<evidence type="ECO:0000259" key="1">
    <source>
        <dbReference type="Pfam" id="PF14529"/>
    </source>
</evidence>
<dbReference type="Gene3D" id="3.60.10.10">
    <property type="entry name" value="Endonuclease/exonuclease/phosphatase"/>
    <property type="match status" value="1"/>
</dbReference>
<dbReference type="InterPro" id="IPR005135">
    <property type="entry name" value="Endo/exonuclease/phosphatase"/>
</dbReference>
<feature type="domain" description="Endonuclease/exonuclease/phosphatase" evidence="1">
    <location>
        <begin position="91"/>
        <end position="195"/>
    </location>
</feature>
<dbReference type="Proteomes" id="UP000694867">
    <property type="component" value="Unplaced"/>
</dbReference>
<evidence type="ECO:0000313" key="2">
    <source>
        <dbReference type="Proteomes" id="UP000694867"/>
    </source>
</evidence>
<sequence length="214" mass="23879">MNCFIAVETHLTNLQKPPKIRGFEWIGSNRRAKAGKPPTGGVGILLSSHFDVEWSESGEDWVATAVRCNKKRLILVGVYVAHLLRGANAKMYAEISNLIRSKCESTDCILIGGDMNGHIPRFDGKSDMRGRLLQNFAEENDLLILNGSERCEGRYTRKSAVIDYVLGSPGAVETVQHMYIDDKRLLSSISDHNLITVKCNIGGFKQKHRETFCL</sequence>
<dbReference type="AlphaFoldDB" id="A0AAJ7PAK6"/>
<accession>A0AAJ7PAK6</accession>
<dbReference type="KEGG" id="goe:108864844"/>
<reference evidence="3" key="1">
    <citation type="submission" date="2025-08" db="UniProtKB">
        <authorList>
            <consortium name="RefSeq"/>
        </authorList>
    </citation>
    <scope>IDENTIFICATION</scope>
</reference>
<dbReference type="RefSeq" id="XP_018496651.1">
    <property type="nucleotide sequence ID" value="XM_018641135.1"/>
</dbReference>
<dbReference type="GeneID" id="108864844"/>